<dbReference type="SUPFAM" id="SSF57667">
    <property type="entry name" value="beta-beta-alpha zinc fingers"/>
    <property type="match status" value="1"/>
</dbReference>
<comment type="caution">
    <text evidence="6">The sequence shown here is derived from an EMBL/GenBank/DDBJ whole genome shotgun (WGS) entry which is preliminary data.</text>
</comment>
<keyword evidence="1" id="KW-0479">Metal-binding</keyword>
<feature type="compositionally biased region" description="Basic and acidic residues" evidence="4">
    <location>
        <begin position="734"/>
        <end position="743"/>
    </location>
</feature>
<dbReference type="EMBL" id="JARO02001055">
    <property type="protein sequence ID" value="KPP76592.1"/>
    <property type="molecule type" value="Genomic_DNA"/>
</dbReference>
<feature type="compositionally biased region" description="Polar residues" evidence="4">
    <location>
        <begin position="565"/>
        <end position="574"/>
    </location>
</feature>
<dbReference type="InterPro" id="IPR052445">
    <property type="entry name" value="ZnF-G_patch_domain"/>
</dbReference>
<dbReference type="PANTHER" id="PTHR17614">
    <property type="entry name" value="ZINC FINGER-CONTAINING"/>
    <property type="match status" value="1"/>
</dbReference>
<protein>
    <submittedName>
        <fullName evidence="6">Zinc finger protein 804A-like</fullName>
    </submittedName>
</protein>
<dbReference type="AlphaFoldDB" id="A0A0P7Z7B1"/>
<feature type="region of interest" description="Disordered" evidence="4">
    <location>
        <begin position="1"/>
        <end position="52"/>
    </location>
</feature>
<accession>A0A0P7Z7B1</accession>
<feature type="compositionally biased region" description="Polar residues" evidence="4">
    <location>
        <begin position="582"/>
        <end position="593"/>
    </location>
</feature>
<feature type="domain" description="C2H2-type" evidence="5">
    <location>
        <begin position="174"/>
        <end position="196"/>
    </location>
</feature>
<evidence type="ECO:0000259" key="5">
    <source>
        <dbReference type="PROSITE" id="PS00028"/>
    </source>
</evidence>
<feature type="region of interest" description="Disordered" evidence="4">
    <location>
        <begin position="817"/>
        <end position="837"/>
    </location>
</feature>
<evidence type="ECO:0000256" key="4">
    <source>
        <dbReference type="SAM" id="MobiDB-lite"/>
    </source>
</evidence>
<dbReference type="STRING" id="113540.ENSSFOP00015003589"/>
<feature type="compositionally biased region" description="Basic and acidic residues" evidence="4">
    <location>
        <begin position="758"/>
        <end position="769"/>
    </location>
</feature>
<feature type="compositionally biased region" description="Polar residues" evidence="4">
    <location>
        <begin position="770"/>
        <end position="781"/>
    </location>
</feature>
<evidence type="ECO:0000256" key="1">
    <source>
        <dbReference type="ARBA" id="ARBA00022723"/>
    </source>
</evidence>
<dbReference type="Proteomes" id="UP000034805">
    <property type="component" value="Unassembled WGS sequence"/>
</dbReference>
<proteinExistence type="predicted"/>
<feature type="compositionally biased region" description="Basic residues" evidence="4">
    <location>
        <begin position="683"/>
        <end position="693"/>
    </location>
</feature>
<dbReference type="InterPro" id="IPR036236">
    <property type="entry name" value="Znf_C2H2_sf"/>
</dbReference>
<feature type="compositionally biased region" description="Acidic residues" evidence="4">
    <location>
        <begin position="879"/>
        <end position="888"/>
    </location>
</feature>
<feature type="region of interest" description="Disordered" evidence="4">
    <location>
        <begin position="729"/>
        <end position="781"/>
    </location>
</feature>
<evidence type="ECO:0000313" key="6">
    <source>
        <dbReference type="EMBL" id="KPP76592.1"/>
    </source>
</evidence>
<feature type="compositionally biased region" description="Basic residues" evidence="4">
    <location>
        <begin position="651"/>
        <end position="669"/>
    </location>
</feature>
<reference evidence="6 7" key="1">
    <citation type="submission" date="2015-08" db="EMBL/GenBank/DDBJ databases">
        <title>The genome of the Asian arowana (Scleropages formosus).</title>
        <authorList>
            <person name="Tan M.H."/>
            <person name="Gan H.M."/>
            <person name="Croft L.J."/>
            <person name="Austin C.M."/>
        </authorList>
    </citation>
    <scope>NUCLEOTIDE SEQUENCE [LARGE SCALE GENOMIC DNA]</scope>
    <source>
        <strain evidence="6">Aro1</strain>
    </source>
</reference>
<sequence>MAQLCWVSAGPSRPGSGKGKKAERKASTPAVARSGAQVPRCSGPQGRLSARDALPAPGLRSLRLDSNSRAKFMSGPQIPDAGRRAVSRQFPATACLQVLTPGCRCPWVHKFLLTLSSPKPWREQLEVYFRKQKLLFGGVMCELSSIKQKHVSDYAEKEKAIAKALEDLKANFYCELCDKQYYKHQEFDNHINSYDHAHKQRLKELKQREFARNVASKSRKDERKQERALRRLHQLAEQRREVQCAPGSGPMFKSTTVAVESSFREAHSGGNTGGTLTALAMDTETQGDASNTNKQTQWLCTGKGRKQAYGQKIAFSFSFLKKASVRLESSAAVFSESAEEGSTIRGCRQRLGPLPTERAPPEPPVIKKAVNNSDKSHSVGTTCDEDKSSIEQSQGSSNTATTHYGPLPDSDLCTLVVYSEDLSRPCISQSPTFPPHLNNTDIALGVEDSLGTLRNDTAENMLELGREAKQGLDSDRNLLAGNDRTSSMVNDTAEVDLSQTPRTEVSLEVKSSGSFTKPSQPFCSVLSRDRSTVLPWPSEMLTFTRTEPSLSYSCNPLHFDFRASSGRNRANKTQEMPEPQINEGSRANTTSANPEKPFHFDKHNEEALLSRSNSPTQESPDRSIIQNLQELSGPTWRKDDHTCDKETYFQPKRKKRCRKHSREWRHSRKQGAENSGGRDRCGHKNHKRKRRRKGDSGRETERNESDAEKPTSLLKRTWCWEKSGSQFRGSTSEQVKRTEELKHPLPNQNDMSDASDEESIRSMRQEKSGSRNSRVSTQTVSNDHCADLKVVLRNRDEDLRVLSEDWINPMGCPSHACDAPHTERPHAGSINDGQEVPQTFSHSLHHNRLLKRRHRSLSDEAELCVKRQPSTGTTSPTEDNSEQDESENEERLSEASCKPSRISKKWRRCSQSEASRLRMSTDVPSEDAESVFIHTDFQSQGLENTLTTELGNDVNSGSKIPDEVITGGEDGKKPPVDFLTPSVPENTLVHPDRCDDQTEGPLAAHLTVHCTRETSLSKCIIADISPAAEMISELEDNDSRAEPTADEVVAKLCDNISKEVHCCRHVVEELPQHVLHCENISKFFPNRPQIQHQRVRLGPACQDVKLSREALSSLQASPQTFQSSLDSIEKPSILHLPARRQVVHQQTFPGKLKPVLAGAPLPVSPPVLHPVHLAPPMSSASITIRHTILQHHATFLPPQPPLFSQVFPLASLPLGAEMCPAGPPPFMPPPQLSMVAPASLHPVAMTFHALPRPAVFPPMLPPHPAVIPLQPLF</sequence>
<dbReference type="PANTHER" id="PTHR17614:SF13">
    <property type="entry name" value="ZINC FINGER PROTEIN 804A"/>
    <property type="match status" value="1"/>
</dbReference>
<feature type="compositionally biased region" description="Polar residues" evidence="4">
    <location>
        <begin position="868"/>
        <end position="877"/>
    </location>
</feature>
<gene>
    <name evidence="6" type="ORF">Z043_104053</name>
</gene>
<evidence type="ECO:0000256" key="3">
    <source>
        <dbReference type="ARBA" id="ARBA00022833"/>
    </source>
</evidence>
<feature type="region of interest" description="Disordered" evidence="4">
    <location>
        <begin position="561"/>
        <end position="599"/>
    </location>
</feature>
<dbReference type="PROSITE" id="PS00028">
    <property type="entry name" value="ZINC_FINGER_C2H2_1"/>
    <property type="match status" value="1"/>
</dbReference>
<feature type="region of interest" description="Disordered" evidence="4">
    <location>
        <begin position="651"/>
        <end position="709"/>
    </location>
</feature>
<dbReference type="GO" id="GO:0005634">
    <property type="term" value="C:nucleus"/>
    <property type="evidence" value="ECO:0007669"/>
    <property type="project" value="TreeGrafter"/>
</dbReference>
<keyword evidence="2" id="KW-0863">Zinc-finger</keyword>
<dbReference type="GO" id="GO:0008270">
    <property type="term" value="F:zinc ion binding"/>
    <property type="evidence" value="ECO:0007669"/>
    <property type="project" value="UniProtKB-KW"/>
</dbReference>
<feature type="compositionally biased region" description="Polar residues" evidence="4">
    <location>
        <begin position="370"/>
        <end position="381"/>
    </location>
</feature>
<dbReference type="InterPro" id="IPR013087">
    <property type="entry name" value="Znf_C2H2_type"/>
</dbReference>
<feature type="region of interest" description="Disordered" evidence="4">
    <location>
        <begin position="353"/>
        <end position="405"/>
    </location>
</feature>
<evidence type="ECO:0000313" key="7">
    <source>
        <dbReference type="Proteomes" id="UP000034805"/>
    </source>
</evidence>
<name>A0A0P7Z7B1_SCLFO</name>
<feature type="compositionally biased region" description="Basic and acidic residues" evidence="4">
    <location>
        <begin position="694"/>
        <end position="709"/>
    </location>
</feature>
<evidence type="ECO:0000256" key="2">
    <source>
        <dbReference type="ARBA" id="ARBA00022771"/>
    </source>
</evidence>
<keyword evidence="3" id="KW-0862">Zinc</keyword>
<feature type="region of interest" description="Disordered" evidence="4">
    <location>
        <begin position="858"/>
        <end position="898"/>
    </location>
</feature>
<feature type="compositionally biased region" description="Polar residues" evidence="4">
    <location>
        <begin position="390"/>
        <end position="402"/>
    </location>
</feature>
<organism evidence="6 7">
    <name type="scientific">Scleropages formosus</name>
    <name type="common">Asian bonytongue</name>
    <name type="synonym">Osteoglossum formosum</name>
    <dbReference type="NCBI Taxonomy" id="113540"/>
    <lineage>
        <taxon>Eukaryota</taxon>
        <taxon>Metazoa</taxon>
        <taxon>Chordata</taxon>
        <taxon>Craniata</taxon>
        <taxon>Vertebrata</taxon>
        <taxon>Euteleostomi</taxon>
        <taxon>Actinopterygii</taxon>
        <taxon>Neopterygii</taxon>
        <taxon>Teleostei</taxon>
        <taxon>Osteoglossocephala</taxon>
        <taxon>Osteoglossomorpha</taxon>
        <taxon>Osteoglossiformes</taxon>
        <taxon>Osteoglossidae</taxon>
        <taxon>Scleropages</taxon>
    </lineage>
</organism>